<dbReference type="InterPro" id="IPR005645">
    <property type="entry name" value="FSH-like_dom"/>
</dbReference>
<evidence type="ECO:0000259" key="1">
    <source>
        <dbReference type="Pfam" id="PF03959"/>
    </source>
</evidence>
<organism evidence="2">
    <name type="scientific">uncultured Desulfobacterium sp</name>
    <dbReference type="NCBI Taxonomy" id="201089"/>
    <lineage>
        <taxon>Bacteria</taxon>
        <taxon>Pseudomonadati</taxon>
        <taxon>Thermodesulfobacteriota</taxon>
        <taxon>Desulfobacteria</taxon>
        <taxon>Desulfobacterales</taxon>
        <taxon>Desulfobacteriaceae</taxon>
        <taxon>Desulfobacterium</taxon>
        <taxon>environmental samples</taxon>
    </lineage>
</organism>
<name>E1YM40_9BACT</name>
<evidence type="ECO:0000313" key="2">
    <source>
        <dbReference type="EMBL" id="CBX31173.1"/>
    </source>
</evidence>
<proteinExistence type="predicted"/>
<feature type="domain" description="Serine hydrolase" evidence="1">
    <location>
        <begin position="25"/>
        <end position="101"/>
    </location>
</feature>
<dbReference type="Gene3D" id="3.40.50.1820">
    <property type="entry name" value="alpha/beta hydrolase"/>
    <property type="match status" value="1"/>
</dbReference>
<protein>
    <recommendedName>
        <fullName evidence="1">Serine hydrolase domain-containing protein</fullName>
    </recommendedName>
</protein>
<dbReference type="InterPro" id="IPR029058">
    <property type="entry name" value="AB_hydrolase_fold"/>
</dbReference>
<dbReference type="PANTHER" id="PTHR12277">
    <property type="entry name" value="ALPHA/BETA HYDROLASE DOMAIN-CONTAINING PROTEIN"/>
    <property type="match status" value="1"/>
</dbReference>
<dbReference type="PANTHER" id="PTHR12277:SF79">
    <property type="entry name" value="XAA-PRO DIPEPTIDYL-PEPTIDASE-RELATED"/>
    <property type="match status" value="1"/>
</dbReference>
<dbReference type="AlphaFoldDB" id="E1YM40"/>
<accession>E1YM40</accession>
<reference evidence="2" key="1">
    <citation type="journal article" date="2011" name="Environ. Microbiol.">
        <title>Genomic insights into the metabolic potential of the polycyclic aromatic hydrocarbon degrading sulfate-reducing Deltaproteobacterium N47.</title>
        <authorList>
            <person name="Bergmann F."/>
            <person name="Selesi D."/>
            <person name="Weinmaier T."/>
            <person name="Tischler P."/>
            <person name="Rattei T."/>
            <person name="Meckenstock R.U."/>
        </authorList>
    </citation>
    <scope>NUCLEOTIDE SEQUENCE</scope>
</reference>
<dbReference type="Pfam" id="PF03959">
    <property type="entry name" value="FSH1"/>
    <property type="match status" value="1"/>
</dbReference>
<dbReference type="EMBL" id="FR695877">
    <property type="protein sequence ID" value="CBX31173.1"/>
    <property type="molecule type" value="Genomic_DNA"/>
</dbReference>
<gene>
    <name evidence="2" type="ORF">N47_E46850</name>
</gene>
<dbReference type="SUPFAM" id="SSF53474">
    <property type="entry name" value="alpha/beta-Hydrolases"/>
    <property type="match status" value="1"/>
</dbReference>
<sequence length="125" mass="13781">MFTFAGRSIGGGAICALSEQRNPAAMILMSTFTSLRAFALKYFVPGFLMRDKFDNHKAIKSYAGPVLVIHGKHDEVITYEHGIALSKAAKNSTMIAYDSGHNEFPPDPLLFWKDIKIFLAKSGVI</sequence>